<dbReference type="InterPro" id="IPR014729">
    <property type="entry name" value="Rossmann-like_a/b/a_fold"/>
</dbReference>
<reference evidence="2 3" key="1">
    <citation type="submission" date="2023-03" db="EMBL/GenBank/DDBJ databases">
        <title>Isolation and description of six Streptomyces strains from soil environments, able to metabolize different microbial glucans.</title>
        <authorList>
            <person name="Widen T."/>
            <person name="Larsbrink J."/>
        </authorList>
    </citation>
    <scope>NUCLEOTIDE SEQUENCE [LARGE SCALE GENOMIC DNA]</scope>
    <source>
        <strain evidence="2 3">Mut1</strain>
    </source>
</reference>
<accession>A0ABY9HMK4</accession>
<dbReference type="InterPro" id="IPR001962">
    <property type="entry name" value="Asn_synthase"/>
</dbReference>
<dbReference type="Gene3D" id="3.40.50.620">
    <property type="entry name" value="HUPs"/>
    <property type="match status" value="1"/>
</dbReference>
<keyword evidence="3" id="KW-1185">Reference proteome</keyword>
<protein>
    <submittedName>
        <fullName evidence="2">Asparagine synthase-related protein</fullName>
    </submittedName>
</protein>
<sequence>MRVGPDCQVRVLASEQVRIALVGDFLLTTAEESGLLAAVAERRWSDLMALPGSYWVVARAGKHSFVCGDLSGLRSIFYARQPGCIWSTSAQRLAVHQDALPDLPFLAARITAGAEHWPGRTVYDGVHAVPAGFGLLLGGEPVLVDVSGYAPSATLEQGAPVSADALERAVQWRMEEADGLVGADVSGGLDSSTLAILASRAGSIRAVTYADRFTSSEDLDFARRVASHMGTELKVGAGGPKELPFGWSWDQPVPDQPAALSLTCAQHALYLRPAAGLPLHFTGNGGDIVLDSCSAAWIGMVQCGDRRAARRQVTGWARARNRPPRDLWQAVTRAASITHDEALTRAADRVERADFGHRRSGVWSWCHLGQSAKWLTPHGREQVAGMLREAASAATTEARADLAEQRTSLRLVGADARDTVPLTRPWRIRQVHPFLDNQVVRAAFTITPVERHGVTTFKPLLAAALPFLPPWLTGRTSKGSFSRQLTAGMVHHRPALADLIRTSPLATNGLLDAEPALAALARVGGTAAGDLYDLQRLVMTCQWLAARERLLTTPGREAAC</sequence>
<evidence type="ECO:0000313" key="3">
    <source>
        <dbReference type="Proteomes" id="UP001239522"/>
    </source>
</evidence>
<evidence type="ECO:0000259" key="1">
    <source>
        <dbReference type="Pfam" id="PF00733"/>
    </source>
</evidence>
<dbReference type="EMBL" id="CP120997">
    <property type="protein sequence ID" value="WLQ35546.1"/>
    <property type="molecule type" value="Genomic_DNA"/>
</dbReference>
<name>A0ABY9HMK4_9ACTN</name>
<dbReference type="SUPFAM" id="SSF52402">
    <property type="entry name" value="Adenine nucleotide alpha hydrolases-like"/>
    <property type="match status" value="1"/>
</dbReference>
<organism evidence="2 3">
    <name type="scientific">Streptomyces castrisilvae</name>
    <dbReference type="NCBI Taxonomy" id="3033811"/>
    <lineage>
        <taxon>Bacteria</taxon>
        <taxon>Bacillati</taxon>
        <taxon>Actinomycetota</taxon>
        <taxon>Actinomycetes</taxon>
        <taxon>Kitasatosporales</taxon>
        <taxon>Streptomycetaceae</taxon>
        <taxon>Streptomyces</taxon>
    </lineage>
</organism>
<dbReference type="RefSeq" id="WP_306056293.1">
    <property type="nucleotide sequence ID" value="NZ_CP120997.1"/>
</dbReference>
<feature type="domain" description="Asparagine synthetase" evidence="1">
    <location>
        <begin position="164"/>
        <end position="535"/>
    </location>
</feature>
<dbReference type="Pfam" id="PF00733">
    <property type="entry name" value="Asn_synthase"/>
    <property type="match status" value="1"/>
</dbReference>
<evidence type="ECO:0000313" key="2">
    <source>
        <dbReference type="EMBL" id="WLQ35546.1"/>
    </source>
</evidence>
<proteinExistence type="predicted"/>
<dbReference type="Proteomes" id="UP001239522">
    <property type="component" value="Chromosome"/>
</dbReference>
<gene>
    <name evidence="2" type="ORF">P8A18_19935</name>
</gene>